<evidence type="ECO:0000259" key="1">
    <source>
        <dbReference type="Pfam" id="PF05685"/>
    </source>
</evidence>
<dbReference type="Gene3D" id="3.90.1570.10">
    <property type="entry name" value="tt1808, chain A"/>
    <property type="match status" value="1"/>
</dbReference>
<organism evidence="2">
    <name type="scientific">Leptolyngbya sp. NK1-12</name>
    <dbReference type="NCBI Taxonomy" id="2547451"/>
    <lineage>
        <taxon>Bacteria</taxon>
        <taxon>Bacillati</taxon>
        <taxon>Cyanobacteriota</taxon>
        <taxon>Cyanophyceae</taxon>
        <taxon>Leptolyngbyales</taxon>
        <taxon>Leptolyngbyaceae</taxon>
        <taxon>Leptolyngbya group</taxon>
        <taxon>Leptolyngbya</taxon>
    </lineage>
</organism>
<name>A0AA97AJX3_9CYAN</name>
<dbReference type="SUPFAM" id="SSF52980">
    <property type="entry name" value="Restriction endonuclease-like"/>
    <property type="match status" value="1"/>
</dbReference>
<dbReference type="AlphaFoldDB" id="A0AA97AJX3"/>
<dbReference type="PANTHER" id="PTHR36558">
    <property type="entry name" value="GLR1098 PROTEIN"/>
    <property type="match status" value="1"/>
</dbReference>
<protein>
    <submittedName>
        <fullName evidence="2">Uma2 family endonuclease</fullName>
    </submittedName>
</protein>
<evidence type="ECO:0000313" key="2">
    <source>
        <dbReference type="EMBL" id="WNZ23087.1"/>
    </source>
</evidence>
<dbReference type="InterPro" id="IPR008538">
    <property type="entry name" value="Uma2"/>
</dbReference>
<dbReference type="PANTHER" id="PTHR36558:SF1">
    <property type="entry name" value="RESTRICTION ENDONUCLEASE DOMAIN-CONTAINING PROTEIN-RELATED"/>
    <property type="match status" value="1"/>
</dbReference>
<keyword evidence="2" id="KW-0378">Hydrolase</keyword>
<accession>A0AA97AJX3</accession>
<dbReference type="RefSeq" id="WP_316434661.1">
    <property type="nucleotide sequence ID" value="NZ_CP053586.1"/>
</dbReference>
<dbReference type="InterPro" id="IPR012296">
    <property type="entry name" value="Nuclease_put_TT1808"/>
</dbReference>
<gene>
    <name evidence="2" type="ORF">HJG54_09580</name>
</gene>
<proteinExistence type="predicted"/>
<sequence>MQATEKSFYTPAEYLALETTADYKSEYIDGLIIPMAGGTTNHNRIALNLSSALNFAFRDINYEVFISDVRLWIPEKRIYTYPDVMIVAGEPAYFENRTDTILNPQVIVEVLSQSTETYDRERKFAAYRTIPTFREYLLVDQTSILVEQFTKAGEKRWIMQEYDETDEQISLETVPFQIKLTDLYRKVQFEAIEPALEENPATKTG</sequence>
<keyword evidence="2" id="KW-0540">Nuclease</keyword>
<dbReference type="EMBL" id="CP053586">
    <property type="protein sequence ID" value="WNZ23087.1"/>
    <property type="molecule type" value="Genomic_DNA"/>
</dbReference>
<dbReference type="Pfam" id="PF05685">
    <property type="entry name" value="Uma2"/>
    <property type="match status" value="1"/>
</dbReference>
<dbReference type="CDD" id="cd06260">
    <property type="entry name" value="DUF820-like"/>
    <property type="match status" value="1"/>
</dbReference>
<reference evidence="2" key="1">
    <citation type="submission" date="2020-05" db="EMBL/GenBank/DDBJ databases">
        <authorList>
            <person name="Zhu T."/>
            <person name="Keshari N."/>
            <person name="Lu X."/>
        </authorList>
    </citation>
    <scope>NUCLEOTIDE SEQUENCE</scope>
    <source>
        <strain evidence="2">NK1-12</strain>
    </source>
</reference>
<dbReference type="InterPro" id="IPR011335">
    <property type="entry name" value="Restrct_endonuc-II-like"/>
</dbReference>
<feature type="domain" description="Putative restriction endonuclease" evidence="1">
    <location>
        <begin position="12"/>
        <end position="180"/>
    </location>
</feature>
<keyword evidence="2" id="KW-0255">Endonuclease</keyword>
<dbReference type="GO" id="GO:0004519">
    <property type="term" value="F:endonuclease activity"/>
    <property type="evidence" value="ECO:0007669"/>
    <property type="project" value="UniProtKB-KW"/>
</dbReference>